<evidence type="ECO:0000313" key="2">
    <source>
        <dbReference type="EMBL" id="KAG5615482.1"/>
    </source>
</evidence>
<gene>
    <name evidence="2" type="ORF">H5410_015306</name>
</gene>
<organism evidence="2 3">
    <name type="scientific">Solanum commersonii</name>
    <name type="common">Commerson's wild potato</name>
    <name type="synonym">Commerson's nightshade</name>
    <dbReference type="NCBI Taxonomy" id="4109"/>
    <lineage>
        <taxon>Eukaryota</taxon>
        <taxon>Viridiplantae</taxon>
        <taxon>Streptophyta</taxon>
        <taxon>Embryophyta</taxon>
        <taxon>Tracheophyta</taxon>
        <taxon>Spermatophyta</taxon>
        <taxon>Magnoliopsida</taxon>
        <taxon>eudicotyledons</taxon>
        <taxon>Gunneridae</taxon>
        <taxon>Pentapetalae</taxon>
        <taxon>asterids</taxon>
        <taxon>lamiids</taxon>
        <taxon>Solanales</taxon>
        <taxon>Solanaceae</taxon>
        <taxon>Solanoideae</taxon>
        <taxon>Solaneae</taxon>
        <taxon>Solanum</taxon>
    </lineage>
</organism>
<evidence type="ECO:0000313" key="3">
    <source>
        <dbReference type="Proteomes" id="UP000824120"/>
    </source>
</evidence>
<accession>A0A9J5ZU02</accession>
<name>A0A9J5ZU02_SOLCO</name>
<dbReference type="Proteomes" id="UP000824120">
    <property type="component" value="Chromosome 3"/>
</dbReference>
<evidence type="ECO:0000256" key="1">
    <source>
        <dbReference type="SAM" id="MobiDB-lite"/>
    </source>
</evidence>
<dbReference type="AlphaFoldDB" id="A0A9J5ZU02"/>
<sequence>MTTNENTGKAEEQVTDRKLIKKQPQCETKKSDAKKTRKGGHSCSNSYATTSSSLPTDIGVALLVWPFPAVVHNLTVLPWQ</sequence>
<comment type="caution">
    <text evidence="2">The sequence shown here is derived from an EMBL/GenBank/DDBJ whole genome shotgun (WGS) entry which is preliminary data.</text>
</comment>
<dbReference type="EMBL" id="JACXVP010000003">
    <property type="protein sequence ID" value="KAG5615482.1"/>
    <property type="molecule type" value="Genomic_DNA"/>
</dbReference>
<protein>
    <submittedName>
        <fullName evidence="2">Uncharacterized protein</fullName>
    </submittedName>
</protein>
<reference evidence="2 3" key="1">
    <citation type="submission" date="2020-09" db="EMBL/GenBank/DDBJ databases">
        <title>De no assembly of potato wild relative species, Solanum commersonii.</title>
        <authorList>
            <person name="Cho K."/>
        </authorList>
    </citation>
    <scope>NUCLEOTIDE SEQUENCE [LARGE SCALE GENOMIC DNA]</scope>
    <source>
        <strain evidence="2">LZ3.2</strain>
        <tissue evidence="2">Leaf</tissue>
    </source>
</reference>
<feature type="compositionally biased region" description="Basic and acidic residues" evidence="1">
    <location>
        <begin position="8"/>
        <end position="18"/>
    </location>
</feature>
<proteinExistence type="predicted"/>
<keyword evidence="3" id="KW-1185">Reference proteome</keyword>
<feature type="region of interest" description="Disordered" evidence="1">
    <location>
        <begin position="1"/>
        <end position="52"/>
    </location>
</feature>
<feature type="compositionally biased region" description="Low complexity" evidence="1">
    <location>
        <begin position="42"/>
        <end position="52"/>
    </location>
</feature>